<dbReference type="GO" id="GO:0043169">
    <property type="term" value="F:cation binding"/>
    <property type="evidence" value="ECO:0007669"/>
    <property type="project" value="InterPro"/>
</dbReference>
<reference evidence="1" key="1">
    <citation type="submission" date="2023-03" db="EMBL/GenBank/DDBJ databases">
        <title>Andean soil-derived lignocellulolytic bacterial consortium as a source of novel taxa and putative plastic-active enzymes.</title>
        <authorList>
            <person name="Diaz-Garcia L."/>
            <person name="Chuvochina M."/>
            <person name="Feuerriegel G."/>
            <person name="Bunk B."/>
            <person name="Sproer C."/>
            <person name="Streit W.R."/>
            <person name="Rodriguez L.M."/>
            <person name="Overmann J."/>
            <person name="Jimenez D.J."/>
        </authorList>
    </citation>
    <scope>NUCLEOTIDE SEQUENCE</scope>
    <source>
        <strain evidence="1">MAG 833</strain>
    </source>
</reference>
<organism evidence="1 2">
    <name type="scientific">Candidatus Brevundimonas colombiensis</name>
    <dbReference type="NCBI Taxonomy" id="3121376"/>
    <lineage>
        <taxon>Bacteria</taxon>
        <taxon>Pseudomonadati</taxon>
        <taxon>Pseudomonadota</taxon>
        <taxon>Alphaproteobacteria</taxon>
        <taxon>Caulobacterales</taxon>
        <taxon>Caulobacteraceae</taxon>
        <taxon>Brevundimonas</taxon>
    </lineage>
</organism>
<evidence type="ECO:0000313" key="2">
    <source>
        <dbReference type="Proteomes" id="UP001213664"/>
    </source>
</evidence>
<dbReference type="Proteomes" id="UP001213664">
    <property type="component" value="Chromosome"/>
</dbReference>
<name>A0AAJ5X407_9CAUL</name>
<accession>A0AAJ5X407</accession>
<dbReference type="EMBL" id="CP119326">
    <property type="protein sequence ID" value="WEK41594.1"/>
    <property type="molecule type" value="Genomic_DNA"/>
</dbReference>
<dbReference type="PROSITE" id="PS01032">
    <property type="entry name" value="PPM_1"/>
    <property type="match status" value="1"/>
</dbReference>
<evidence type="ECO:0000313" key="1">
    <source>
        <dbReference type="EMBL" id="WEK41594.1"/>
    </source>
</evidence>
<protein>
    <submittedName>
        <fullName evidence="1">Uncharacterized protein</fullName>
    </submittedName>
</protein>
<dbReference type="AlphaFoldDB" id="A0AAJ5X407"/>
<dbReference type="InterPro" id="IPR000222">
    <property type="entry name" value="PP2C_BS"/>
</dbReference>
<proteinExistence type="predicted"/>
<sequence>MEDADVLQGVGDADDEIVGLYDGHGVILRLSRRVEIFVAAGGLDDRRLVDPLSRLIQRRRDGSIASSHAAGADRLQDQGVVCTRRSLVQQSPRPVRRSGGF</sequence>
<gene>
    <name evidence="1" type="ORF">P0Y50_11305</name>
</gene>